<keyword evidence="3" id="KW-1185">Reference proteome</keyword>
<proteinExistence type="predicted"/>
<evidence type="ECO:0008006" key="4">
    <source>
        <dbReference type="Google" id="ProtNLM"/>
    </source>
</evidence>
<dbReference type="Gene3D" id="3.40.390.10">
    <property type="entry name" value="Collagenase (Catalytic Domain)"/>
    <property type="match status" value="1"/>
</dbReference>
<dbReference type="Proteomes" id="UP000737171">
    <property type="component" value="Unassembled WGS sequence"/>
</dbReference>
<dbReference type="InterPro" id="IPR024079">
    <property type="entry name" value="MetalloPept_cat_dom_sf"/>
</dbReference>
<protein>
    <recommendedName>
        <fullName evidence="4">Peptidoglycan binding-like domain-containing protein</fullName>
    </recommendedName>
</protein>
<organism evidence="2 3">
    <name type="scientific">Pseudaquabacterium terrae</name>
    <dbReference type="NCBI Taxonomy" id="2732868"/>
    <lineage>
        <taxon>Bacteria</taxon>
        <taxon>Pseudomonadati</taxon>
        <taxon>Pseudomonadota</taxon>
        <taxon>Betaproteobacteria</taxon>
        <taxon>Burkholderiales</taxon>
        <taxon>Sphaerotilaceae</taxon>
        <taxon>Pseudaquabacterium</taxon>
    </lineage>
</organism>
<sequence>MIVRAHTHHACILTTLNLLGGRSGAPTPPSTIGRSVGRNSANQSNDVKTVQRLFNRIAVADGGPEDLLAEDGFIGPLTLGTIARFQKHHGTGSDARIDPGGPTLAKMNAVAGDRDPQLAQISGKDVDAHAYHGIADGLFSLFTVPTLPLRTARSLPQVRDTARKALRTAELAADHLRGGLGGARPWRLAQLHFALDRVPRARALTALADIQVTFRRVLTVLTSRPGATGGDPFGLSIFEIDRTGTSAVAYSPAQAAEPRRQDPNAPHAGRVYLGSAAARLVPDHFEHVLLHELLHFIDEETTKRVIGDLGYRDRAFQLPHEKRMRNADNYALFASHAFLGRARLVASQPAVAPHVPDDL</sequence>
<evidence type="ECO:0000256" key="1">
    <source>
        <dbReference type="SAM" id="MobiDB-lite"/>
    </source>
</evidence>
<dbReference type="InterPro" id="IPR036366">
    <property type="entry name" value="PGBDSf"/>
</dbReference>
<feature type="compositionally biased region" description="Polar residues" evidence="1">
    <location>
        <begin position="30"/>
        <end position="42"/>
    </location>
</feature>
<comment type="caution">
    <text evidence="2">The sequence shown here is derived from an EMBL/GenBank/DDBJ whole genome shotgun (WGS) entry which is preliminary data.</text>
</comment>
<evidence type="ECO:0000313" key="2">
    <source>
        <dbReference type="EMBL" id="NRF65800.1"/>
    </source>
</evidence>
<gene>
    <name evidence="2" type="ORF">HLB44_02250</name>
</gene>
<feature type="region of interest" description="Disordered" evidence="1">
    <location>
        <begin position="22"/>
        <end position="42"/>
    </location>
</feature>
<accession>A0ABX2ED17</accession>
<dbReference type="EMBL" id="JABRWJ010000001">
    <property type="protein sequence ID" value="NRF65800.1"/>
    <property type="molecule type" value="Genomic_DNA"/>
</dbReference>
<reference evidence="2 3" key="1">
    <citation type="submission" date="2020-05" db="EMBL/GenBank/DDBJ databases">
        <title>Aquincola sp. isolate from soil.</title>
        <authorList>
            <person name="Han J."/>
            <person name="Kim D.-U."/>
        </authorList>
    </citation>
    <scope>NUCLEOTIDE SEQUENCE [LARGE SCALE GENOMIC DNA]</scope>
    <source>
        <strain evidence="2 3">S2</strain>
    </source>
</reference>
<evidence type="ECO:0000313" key="3">
    <source>
        <dbReference type="Proteomes" id="UP000737171"/>
    </source>
</evidence>
<name>A0ABX2ED17_9BURK</name>
<dbReference type="RefSeq" id="WP_173120161.1">
    <property type="nucleotide sequence ID" value="NZ_JABRWJ010000001.1"/>
</dbReference>
<dbReference type="Gene3D" id="1.10.101.10">
    <property type="entry name" value="PGBD-like superfamily/PGBD"/>
    <property type="match status" value="1"/>
</dbReference>